<gene>
    <name evidence="2" type="ORF">BaRGS_00013162</name>
</gene>
<feature type="compositionally biased region" description="Basic and acidic residues" evidence="1">
    <location>
        <begin position="19"/>
        <end position="69"/>
    </location>
</feature>
<feature type="region of interest" description="Disordered" evidence="1">
    <location>
        <begin position="19"/>
        <end position="81"/>
    </location>
</feature>
<accession>A0ABD0L954</accession>
<name>A0ABD0L954_9CAEN</name>
<evidence type="ECO:0000313" key="3">
    <source>
        <dbReference type="Proteomes" id="UP001519460"/>
    </source>
</evidence>
<dbReference type="EMBL" id="JACVVK020000073">
    <property type="protein sequence ID" value="KAK7495715.1"/>
    <property type="molecule type" value="Genomic_DNA"/>
</dbReference>
<protein>
    <submittedName>
        <fullName evidence="2">Uncharacterized protein</fullName>
    </submittedName>
</protein>
<comment type="caution">
    <text evidence="2">The sequence shown here is derived from an EMBL/GenBank/DDBJ whole genome shotgun (WGS) entry which is preliminary data.</text>
</comment>
<evidence type="ECO:0000256" key="1">
    <source>
        <dbReference type="SAM" id="MobiDB-lite"/>
    </source>
</evidence>
<dbReference type="AlphaFoldDB" id="A0ABD0L954"/>
<sequence length="97" mass="11090">MQMEYATLCSSLSATITRDSKDRNMAKNHRESELLRRGASDYPRSERKMACTERFCAEQKEGGKEDGRRASTSASSVRRHYIPHHRGKIKLVFGGDR</sequence>
<proteinExistence type="predicted"/>
<keyword evidence="3" id="KW-1185">Reference proteome</keyword>
<organism evidence="2 3">
    <name type="scientific">Batillaria attramentaria</name>
    <dbReference type="NCBI Taxonomy" id="370345"/>
    <lineage>
        <taxon>Eukaryota</taxon>
        <taxon>Metazoa</taxon>
        <taxon>Spiralia</taxon>
        <taxon>Lophotrochozoa</taxon>
        <taxon>Mollusca</taxon>
        <taxon>Gastropoda</taxon>
        <taxon>Caenogastropoda</taxon>
        <taxon>Sorbeoconcha</taxon>
        <taxon>Cerithioidea</taxon>
        <taxon>Batillariidae</taxon>
        <taxon>Batillaria</taxon>
    </lineage>
</organism>
<dbReference type="Proteomes" id="UP001519460">
    <property type="component" value="Unassembled WGS sequence"/>
</dbReference>
<reference evidence="2 3" key="1">
    <citation type="journal article" date="2023" name="Sci. Data">
        <title>Genome assembly of the Korean intertidal mud-creeper Batillaria attramentaria.</title>
        <authorList>
            <person name="Patra A.K."/>
            <person name="Ho P.T."/>
            <person name="Jun S."/>
            <person name="Lee S.J."/>
            <person name="Kim Y."/>
            <person name="Won Y.J."/>
        </authorList>
    </citation>
    <scope>NUCLEOTIDE SEQUENCE [LARGE SCALE GENOMIC DNA]</scope>
    <source>
        <strain evidence="2">Wonlab-2016</strain>
    </source>
</reference>
<evidence type="ECO:0000313" key="2">
    <source>
        <dbReference type="EMBL" id="KAK7495715.1"/>
    </source>
</evidence>